<protein>
    <submittedName>
        <fullName evidence="1">Uncharacterized protein</fullName>
    </submittedName>
</protein>
<dbReference type="EMBL" id="CM017322">
    <property type="protein sequence ID" value="KAE8009930.1"/>
    <property type="molecule type" value="Genomic_DNA"/>
</dbReference>
<sequence length="92" mass="10253">MEGQEDPDPTNPSAKDPPLCEECKAMGREGGVAVQHRHLWKSAQTRNGEKNLLAVVWVNGRRGMDQLLTFIPDRGGMDQSLLDDIINRLVEV</sequence>
<keyword evidence="2" id="KW-1185">Reference proteome</keyword>
<evidence type="ECO:0000313" key="2">
    <source>
        <dbReference type="Proteomes" id="UP000327013"/>
    </source>
</evidence>
<dbReference type="AlphaFoldDB" id="A0A5N6QUD6"/>
<proteinExistence type="predicted"/>
<dbReference type="Proteomes" id="UP000327013">
    <property type="component" value="Chromosome 2"/>
</dbReference>
<gene>
    <name evidence="1" type="ORF">FH972_006335</name>
</gene>
<name>A0A5N6QUD6_9ROSI</name>
<organism evidence="1 2">
    <name type="scientific">Carpinus fangiana</name>
    <dbReference type="NCBI Taxonomy" id="176857"/>
    <lineage>
        <taxon>Eukaryota</taxon>
        <taxon>Viridiplantae</taxon>
        <taxon>Streptophyta</taxon>
        <taxon>Embryophyta</taxon>
        <taxon>Tracheophyta</taxon>
        <taxon>Spermatophyta</taxon>
        <taxon>Magnoliopsida</taxon>
        <taxon>eudicotyledons</taxon>
        <taxon>Gunneridae</taxon>
        <taxon>Pentapetalae</taxon>
        <taxon>rosids</taxon>
        <taxon>fabids</taxon>
        <taxon>Fagales</taxon>
        <taxon>Betulaceae</taxon>
        <taxon>Carpinus</taxon>
    </lineage>
</organism>
<accession>A0A5N6QUD6</accession>
<evidence type="ECO:0000313" key="1">
    <source>
        <dbReference type="EMBL" id="KAE8009930.1"/>
    </source>
</evidence>
<reference evidence="1 2" key="1">
    <citation type="submission" date="2019-06" db="EMBL/GenBank/DDBJ databases">
        <title>A chromosomal-level reference genome of Carpinus fangiana (Coryloideae, Betulaceae).</title>
        <authorList>
            <person name="Yang X."/>
            <person name="Wang Z."/>
            <person name="Zhang L."/>
            <person name="Hao G."/>
            <person name="Liu J."/>
            <person name="Yang Y."/>
        </authorList>
    </citation>
    <scope>NUCLEOTIDE SEQUENCE [LARGE SCALE GENOMIC DNA]</scope>
    <source>
        <strain evidence="1">Cfa_2016G</strain>
        <tissue evidence="1">Leaf</tissue>
    </source>
</reference>